<dbReference type="InterPro" id="IPR036682">
    <property type="entry name" value="OS_D_A10/PebIII_sf"/>
</dbReference>
<proteinExistence type="predicted"/>
<dbReference type="PANTHER" id="PTHR11257:SF9">
    <property type="entry name" value="CHEMOSENSORY PROTEIN 13"/>
    <property type="match status" value="1"/>
</dbReference>
<dbReference type="RefSeq" id="XP_017779647.1">
    <property type="nucleotide sequence ID" value="XM_017924158.1"/>
</dbReference>
<accession>A0ABM1MYJ7</accession>
<feature type="chain" id="PRO_5046101078" evidence="2">
    <location>
        <begin position="23"/>
        <end position="293"/>
    </location>
</feature>
<sequence length="293" mass="32394">MTSTGLALKIFGANVLIALVCSADPPGGFYTTRYDHIDVENILNQKRLVYYYAACLLDRGPCTPQGIEFKRILPEALRTNCLRCTEKQRFVTMKSIKRLKKEYPDVWGQLAEIWDPTGEYFVQLEESVNKRNNKVPEAAILSNRIGSENEVTASITERVVTTTTKATTTTTPKPKITTTTTERTTTTKRTSSPTAKRSVPTTKRITTTTTLKMLSSKEPSTTIKKIIGISYNYDFAATTKPVIRPQQPVAGFNIVLRGVNNIIAPITDIAGKVITAGTDLASMVLDVLGVRRN</sequence>
<keyword evidence="2" id="KW-0732">Signal</keyword>
<feature type="signal peptide" evidence="2">
    <location>
        <begin position="1"/>
        <end position="22"/>
    </location>
</feature>
<keyword evidence="3" id="KW-1185">Reference proteome</keyword>
<dbReference type="SUPFAM" id="SSF100910">
    <property type="entry name" value="Chemosensory protein Csp2"/>
    <property type="match status" value="1"/>
</dbReference>
<evidence type="ECO:0000313" key="4">
    <source>
        <dbReference type="RefSeq" id="XP_017779647.1"/>
    </source>
</evidence>
<organism evidence="3 4">
    <name type="scientific">Nicrophorus vespilloides</name>
    <name type="common">Boreal carrion beetle</name>
    <dbReference type="NCBI Taxonomy" id="110193"/>
    <lineage>
        <taxon>Eukaryota</taxon>
        <taxon>Metazoa</taxon>
        <taxon>Ecdysozoa</taxon>
        <taxon>Arthropoda</taxon>
        <taxon>Hexapoda</taxon>
        <taxon>Insecta</taxon>
        <taxon>Pterygota</taxon>
        <taxon>Neoptera</taxon>
        <taxon>Endopterygota</taxon>
        <taxon>Coleoptera</taxon>
        <taxon>Polyphaga</taxon>
        <taxon>Staphyliniformia</taxon>
        <taxon>Silphidae</taxon>
        <taxon>Nicrophorinae</taxon>
        <taxon>Nicrophorus</taxon>
    </lineage>
</organism>
<dbReference type="InterPro" id="IPR005055">
    <property type="entry name" value="A10/PebIII"/>
</dbReference>
<protein>
    <submittedName>
        <fullName evidence="4">Uncharacterized protein LOC108564953</fullName>
    </submittedName>
</protein>
<evidence type="ECO:0000313" key="3">
    <source>
        <dbReference type="Proteomes" id="UP000695000"/>
    </source>
</evidence>
<evidence type="ECO:0000256" key="2">
    <source>
        <dbReference type="SAM" id="SignalP"/>
    </source>
</evidence>
<dbReference type="Pfam" id="PF03392">
    <property type="entry name" value="OS-D"/>
    <property type="match status" value="1"/>
</dbReference>
<dbReference type="GeneID" id="108564953"/>
<dbReference type="PANTHER" id="PTHR11257">
    <property type="entry name" value="CHEMOSENSORY PROTEIN-RELATED"/>
    <property type="match status" value="1"/>
</dbReference>
<evidence type="ECO:0000256" key="1">
    <source>
        <dbReference type="SAM" id="MobiDB-lite"/>
    </source>
</evidence>
<feature type="region of interest" description="Disordered" evidence="1">
    <location>
        <begin position="163"/>
        <end position="201"/>
    </location>
</feature>
<name>A0ABM1MYJ7_NICVS</name>
<reference evidence="4" key="1">
    <citation type="submission" date="2025-08" db="UniProtKB">
        <authorList>
            <consortium name="RefSeq"/>
        </authorList>
    </citation>
    <scope>IDENTIFICATION</scope>
    <source>
        <tissue evidence="4">Whole Larva</tissue>
    </source>
</reference>
<gene>
    <name evidence="4" type="primary">LOC108564953</name>
</gene>
<dbReference type="Gene3D" id="1.10.2080.10">
    <property type="entry name" value="Insect odorant-binding protein A10/Ejaculatory bulb-specific protein 3"/>
    <property type="match status" value="1"/>
</dbReference>
<dbReference type="Proteomes" id="UP000695000">
    <property type="component" value="Unplaced"/>
</dbReference>